<gene>
    <name evidence="3" type="ORF">PCOR1329_LOCUS58144</name>
</gene>
<dbReference type="EMBL" id="CAUYUJ010017199">
    <property type="protein sequence ID" value="CAK0872777.1"/>
    <property type="molecule type" value="Genomic_DNA"/>
</dbReference>
<dbReference type="Pfam" id="PF01541">
    <property type="entry name" value="GIY-YIG"/>
    <property type="match status" value="1"/>
</dbReference>
<organism evidence="3 4">
    <name type="scientific">Prorocentrum cordatum</name>
    <dbReference type="NCBI Taxonomy" id="2364126"/>
    <lineage>
        <taxon>Eukaryota</taxon>
        <taxon>Sar</taxon>
        <taxon>Alveolata</taxon>
        <taxon>Dinophyceae</taxon>
        <taxon>Prorocentrales</taxon>
        <taxon>Prorocentraceae</taxon>
        <taxon>Prorocentrum</taxon>
    </lineage>
</organism>
<feature type="non-terminal residue" evidence="3">
    <location>
        <position position="1"/>
    </location>
</feature>
<sequence>AAQSSTNGAREAGASAKLGPEAHEHGAAKVVTENDRLCAMKIGPATQVGHLVLAQHGERAAEGGQTLGVCVRIPVETVESVKKSCTVDYAGIQGHVYTLLLESGNYYVGWSSTVEYRIAQHFCSASSKWTMQHKPLQVLACVAGDTRLEDIVTISLMRQFGWERVRGGRWCQLALEGPPDAVMRAMAPQKPRPDPCNGHAAPDGGACSASRGTAQDGEPAPPQPGEQEVQGERETIAITRAKADGDPCAWRAEVRSTQAAQECTKRGFKCIYVATLPDLTARICEWRQATVPAP</sequence>
<feature type="domain" description="GIY-YIG" evidence="2">
    <location>
        <begin position="94"/>
        <end position="144"/>
    </location>
</feature>
<dbReference type="Proteomes" id="UP001189429">
    <property type="component" value="Unassembled WGS sequence"/>
</dbReference>
<feature type="region of interest" description="Disordered" evidence="1">
    <location>
        <begin position="1"/>
        <end position="23"/>
    </location>
</feature>
<feature type="region of interest" description="Disordered" evidence="1">
    <location>
        <begin position="184"/>
        <end position="231"/>
    </location>
</feature>
<keyword evidence="4" id="KW-1185">Reference proteome</keyword>
<reference evidence="3" key="1">
    <citation type="submission" date="2023-10" db="EMBL/GenBank/DDBJ databases">
        <authorList>
            <person name="Chen Y."/>
            <person name="Shah S."/>
            <person name="Dougan E. K."/>
            <person name="Thang M."/>
            <person name="Chan C."/>
        </authorList>
    </citation>
    <scope>NUCLEOTIDE SEQUENCE [LARGE SCALE GENOMIC DNA]</scope>
</reference>
<dbReference type="Gene3D" id="3.40.1440.10">
    <property type="entry name" value="GIY-YIG endonuclease"/>
    <property type="match status" value="1"/>
</dbReference>
<proteinExistence type="predicted"/>
<evidence type="ECO:0000313" key="3">
    <source>
        <dbReference type="EMBL" id="CAK0872777.1"/>
    </source>
</evidence>
<evidence type="ECO:0000313" key="4">
    <source>
        <dbReference type="Proteomes" id="UP001189429"/>
    </source>
</evidence>
<accession>A0ABN9VHT0</accession>
<dbReference type="InterPro" id="IPR000305">
    <property type="entry name" value="GIY-YIG_endonuc"/>
</dbReference>
<name>A0ABN9VHT0_9DINO</name>
<comment type="caution">
    <text evidence="3">The sequence shown here is derived from an EMBL/GenBank/DDBJ whole genome shotgun (WGS) entry which is preliminary data.</text>
</comment>
<evidence type="ECO:0000259" key="2">
    <source>
        <dbReference type="Pfam" id="PF01541"/>
    </source>
</evidence>
<dbReference type="InterPro" id="IPR035901">
    <property type="entry name" value="GIY-YIG_endonuc_sf"/>
</dbReference>
<protein>
    <recommendedName>
        <fullName evidence="2">GIY-YIG domain-containing protein</fullName>
    </recommendedName>
</protein>
<evidence type="ECO:0000256" key="1">
    <source>
        <dbReference type="SAM" id="MobiDB-lite"/>
    </source>
</evidence>